<reference evidence="1" key="2">
    <citation type="submission" date="2023-01" db="EMBL/GenBank/DDBJ databases">
        <title>Draft genome sequence of Maritalea porphyrae strain NBRC 107169.</title>
        <authorList>
            <person name="Sun Q."/>
            <person name="Mori K."/>
        </authorList>
    </citation>
    <scope>NUCLEOTIDE SEQUENCE</scope>
    <source>
        <strain evidence="1">NBRC 107169</strain>
    </source>
</reference>
<dbReference type="Pfam" id="PF11066">
    <property type="entry name" value="DUF2867"/>
    <property type="match status" value="1"/>
</dbReference>
<dbReference type="Proteomes" id="UP001161405">
    <property type="component" value="Unassembled WGS sequence"/>
</dbReference>
<name>A0ABQ5UU07_9HYPH</name>
<protein>
    <recommendedName>
        <fullName evidence="3">DUF2867 domain-containing protein</fullName>
    </recommendedName>
</protein>
<dbReference type="RefSeq" id="WP_284364321.1">
    <property type="nucleotide sequence ID" value="NZ_BSNI01000002.1"/>
</dbReference>
<accession>A0ABQ5UU07</accession>
<comment type="caution">
    <text evidence="1">The sequence shown here is derived from an EMBL/GenBank/DDBJ whole genome shotgun (WGS) entry which is preliminary data.</text>
</comment>
<gene>
    <name evidence="1" type="ORF">GCM10007879_21130</name>
</gene>
<reference evidence="1" key="1">
    <citation type="journal article" date="2014" name="Int. J. Syst. Evol. Microbiol.">
        <title>Complete genome of a new Firmicutes species belonging to the dominant human colonic microbiota ('Ruminococcus bicirculans') reveals two chromosomes and a selective capacity to utilize plant glucans.</title>
        <authorList>
            <consortium name="NISC Comparative Sequencing Program"/>
            <person name="Wegmann U."/>
            <person name="Louis P."/>
            <person name="Goesmann A."/>
            <person name="Henrissat B."/>
            <person name="Duncan S.H."/>
            <person name="Flint H.J."/>
        </authorList>
    </citation>
    <scope>NUCLEOTIDE SEQUENCE</scope>
    <source>
        <strain evidence="1">NBRC 107169</strain>
    </source>
</reference>
<dbReference type="EMBL" id="BSNI01000002">
    <property type="protein sequence ID" value="GLQ17864.1"/>
    <property type="molecule type" value="Genomic_DNA"/>
</dbReference>
<evidence type="ECO:0008006" key="3">
    <source>
        <dbReference type="Google" id="ProtNLM"/>
    </source>
</evidence>
<evidence type="ECO:0000313" key="1">
    <source>
        <dbReference type="EMBL" id="GLQ17864.1"/>
    </source>
</evidence>
<organism evidence="1 2">
    <name type="scientific">Maritalea porphyrae</name>
    <dbReference type="NCBI Taxonomy" id="880732"/>
    <lineage>
        <taxon>Bacteria</taxon>
        <taxon>Pseudomonadati</taxon>
        <taxon>Pseudomonadota</taxon>
        <taxon>Alphaproteobacteria</taxon>
        <taxon>Hyphomicrobiales</taxon>
        <taxon>Devosiaceae</taxon>
        <taxon>Maritalea</taxon>
    </lineage>
</organism>
<dbReference type="InterPro" id="IPR021295">
    <property type="entry name" value="DUF2867"/>
</dbReference>
<keyword evidence="2" id="KW-1185">Reference proteome</keyword>
<sequence>MAKIDQLPSDSVLQTYVGAKDFMDSYGVDIRQRQDLQQCDMRELAEQFGNIELGWAIWLLKLRNILMSPLKLKTTDDLAAEQAKKPATEKRVGDRVAFFRIFEILDDEIILGEDDWHQDFRVSLYRTKGKNARVIMTTVCKRHNAFGHAYLAAILPFHKIIVCATLDDGAKKRFRPTA</sequence>
<proteinExistence type="predicted"/>
<evidence type="ECO:0000313" key="2">
    <source>
        <dbReference type="Proteomes" id="UP001161405"/>
    </source>
</evidence>